<dbReference type="EMBL" id="SDEE01000010">
    <property type="protein sequence ID" value="RXW25033.1"/>
    <property type="molecule type" value="Genomic_DNA"/>
</dbReference>
<dbReference type="AlphaFoldDB" id="A0A4Q2DXN5"/>
<comment type="caution">
    <text evidence="1">The sequence shown here is derived from an EMBL/GenBank/DDBJ whole genome shotgun (WGS) entry which is preliminary data.</text>
</comment>
<keyword evidence="2" id="KW-1185">Reference proteome</keyword>
<evidence type="ECO:0000313" key="1">
    <source>
        <dbReference type="EMBL" id="RXW25033.1"/>
    </source>
</evidence>
<sequence length="63" mass="7502">MIKFNLEKADNNEKVARMHRENAKCLEGLKAHVERLERKRKAAEQRAMWQADHISKLTKEIEE</sequence>
<accession>A0A4Q2DXN5</accession>
<evidence type="ECO:0000313" key="2">
    <source>
        <dbReference type="Proteomes" id="UP000290288"/>
    </source>
</evidence>
<name>A0A4Q2DXN5_9AGAR</name>
<dbReference type="Proteomes" id="UP000290288">
    <property type="component" value="Unassembled WGS sequence"/>
</dbReference>
<organism evidence="1 2">
    <name type="scientific">Candolleomyces aberdarensis</name>
    <dbReference type="NCBI Taxonomy" id="2316362"/>
    <lineage>
        <taxon>Eukaryota</taxon>
        <taxon>Fungi</taxon>
        <taxon>Dikarya</taxon>
        <taxon>Basidiomycota</taxon>
        <taxon>Agaricomycotina</taxon>
        <taxon>Agaricomycetes</taxon>
        <taxon>Agaricomycetidae</taxon>
        <taxon>Agaricales</taxon>
        <taxon>Agaricineae</taxon>
        <taxon>Psathyrellaceae</taxon>
        <taxon>Candolleomyces</taxon>
    </lineage>
</organism>
<gene>
    <name evidence="1" type="ORF">EST38_g822</name>
</gene>
<reference evidence="1 2" key="1">
    <citation type="submission" date="2019-01" db="EMBL/GenBank/DDBJ databases">
        <title>Draft genome sequence of Psathyrella aberdarensis IHI B618.</title>
        <authorList>
            <person name="Buettner E."/>
            <person name="Kellner H."/>
        </authorList>
    </citation>
    <scope>NUCLEOTIDE SEQUENCE [LARGE SCALE GENOMIC DNA]</scope>
    <source>
        <strain evidence="1 2">IHI B618</strain>
    </source>
</reference>
<dbReference type="OrthoDB" id="10563767at2759"/>
<proteinExistence type="predicted"/>
<protein>
    <submittedName>
        <fullName evidence="1">Uncharacterized protein</fullName>
    </submittedName>
</protein>